<feature type="region of interest" description="Disordered" evidence="4">
    <location>
        <begin position="370"/>
        <end position="467"/>
    </location>
</feature>
<proteinExistence type="predicted"/>
<evidence type="ECO:0000313" key="5">
    <source>
        <dbReference type="EMBL" id="CAD8830884.1"/>
    </source>
</evidence>
<feature type="repeat" description="ANK" evidence="3">
    <location>
        <begin position="249"/>
        <end position="281"/>
    </location>
</feature>
<feature type="compositionally biased region" description="Polar residues" evidence="4">
    <location>
        <begin position="84"/>
        <end position="102"/>
    </location>
</feature>
<dbReference type="SUPFAM" id="SSF48403">
    <property type="entry name" value="Ankyrin repeat"/>
    <property type="match status" value="1"/>
</dbReference>
<keyword evidence="2 3" id="KW-0040">ANK repeat</keyword>
<gene>
    <name evidence="5" type="ORF">NSCI0253_LOCUS5230</name>
</gene>
<dbReference type="PROSITE" id="PS50088">
    <property type="entry name" value="ANK_REPEAT"/>
    <property type="match status" value="1"/>
</dbReference>
<name>A0A7S0ZSH4_NOCSC</name>
<evidence type="ECO:0000256" key="3">
    <source>
        <dbReference type="PROSITE-ProRule" id="PRU00023"/>
    </source>
</evidence>
<organism evidence="5">
    <name type="scientific">Noctiluca scintillans</name>
    <name type="common">Sea sparkle</name>
    <name type="synonym">Red tide dinoflagellate</name>
    <dbReference type="NCBI Taxonomy" id="2966"/>
    <lineage>
        <taxon>Eukaryota</taxon>
        <taxon>Sar</taxon>
        <taxon>Alveolata</taxon>
        <taxon>Dinophyceae</taxon>
        <taxon>Noctilucales</taxon>
        <taxon>Noctilucaceae</taxon>
        <taxon>Noctiluca</taxon>
    </lineage>
</organism>
<dbReference type="PANTHER" id="PTHR24173:SF74">
    <property type="entry name" value="ANKYRIN REPEAT DOMAIN-CONTAINING PROTEIN 16"/>
    <property type="match status" value="1"/>
</dbReference>
<dbReference type="AlphaFoldDB" id="A0A7S0ZSH4"/>
<reference evidence="5" key="1">
    <citation type="submission" date="2021-01" db="EMBL/GenBank/DDBJ databases">
        <authorList>
            <person name="Corre E."/>
            <person name="Pelletier E."/>
            <person name="Niang G."/>
            <person name="Scheremetjew M."/>
            <person name="Finn R."/>
            <person name="Kale V."/>
            <person name="Holt S."/>
            <person name="Cochrane G."/>
            <person name="Meng A."/>
            <person name="Brown T."/>
            <person name="Cohen L."/>
        </authorList>
    </citation>
    <scope>NUCLEOTIDE SEQUENCE</scope>
</reference>
<dbReference type="SMART" id="SM00248">
    <property type="entry name" value="ANK"/>
    <property type="match status" value="3"/>
</dbReference>
<dbReference type="EMBL" id="HBFQ01007496">
    <property type="protein sequence ID" value="CAD8830884.1"/>
    <property type="molecule type" value="Transcribed_RNA"/>
</dbReference>
<dbReference type="InterPro" id="IPR002110">
    <property type="entry name" value="Ankyrin_rpt"/>
</dbReference>
<feature type="compositionally biased region" description="Low complexity" evidence="4">
    <location>
        <begin position="103"/>
        <end position="123"/>
    </location>
</feature>
<feature type="compositionally biased region" description="Basic and acidic residues" evidence="4">
    <location>
        <begin position="159"/>
        <end position="172"/>
    </location>
</feature>
<feature type="compositionally biased region" description="Basic and acidic residues" evidence="4">
    <location>
        <begin position="135"/>
        <end position="150"/>
    </location>
</feature>
<dbReference type="PROSITE" id="PS50297">
    <property type="entry name" value="ANK_REP_REGION"/>
    <property type="match status" value="1"/>
</dbReference>
<feature type="region of interest" description="Disordered" evidence="4">
    <location>
        <begin position="68"/>
        <end position="175"/>
    </location>
</feature>
<dbReference type="InterPro" id="IPR036770">
    <property type="entry name" value="Ankyrin_rpt-contain_sf"/>
</dbReference>
<dbReference type="Pfam" id="PF12796">
    <property type="entry name" value="Ank_2"/>
    <property type="match status" value="1"/>
</dbReference>
<dbReference type="PANTHER" id="PTHR24173">
    <property type="entry name" value="ANKYRIN REPEAT CONTAINING"/>
    <property type="match status" value="1"/>
</dbReference>
<dbReference type="Gene3D" id="1.25.40.20">
    <property type="entry name" value="Ankyrin repeat-containing domain"/>
    <property type="match status" value="1"/>
</dbReference>
<keyword evidence="1" id="KW-0677">Repeat</keyword>
<accession>A0A7S0ZSH4</accession>
<evidence type="ECO:0000256" key="2">
    <source>
        <dbReference type="ARBA" id="ARBA00023043"/>
    </source>
</evidence>
<protein>
    <submittedName>
        <fullName evidence="5">Uncharacterized protein</fullName>
    </submittedName>
</protein>
<sequence length="624" mass="67248">MAARAFLNDAEDFSQSDVGNGSADGLAPSLGRVSATVGEHGRLLRCLRAEHDALRAEFEALHRSVMDSGSMSTVIPQRSPPNTPKSTTKNIGNSNPRPTSRARSPQRTPSETPRTTPRSRATPAWASTLSRPRSTSRDTQRSLSSERSRQSDAASRRSPARDRGGTPLRERQNNTQDLFNLAKPLLSAGGVEQHAAALSAVERALRQGASPTQWRGAGTPMRAAVQAGRQDLVQTLLTHRADCCEKDDRGVALLHLAAFAGQSGICKLLLTAKAEVNVADQHGQTPLFFAPSRVVCEALHHRRADISLLNHKGQSALHLAGRAGISEVLLWLSSHVSKMLLELTDVHGASAAHYASVAGVSPQVLQKLQPAQPPSALGRQSPDRRSPSKASGHNLDSDNSFAASEGSPYAVGPKRHMTGRSDSAEAPRPPLRQNIPDNELNDERLQSPVFPPPRPGVHSKSETSQFTPSKLDDFIAGRGNVVEPCGLSEPYSPTNSASKLPHAHSIPEDDVAEALPLNKWDARDAEEINGGSSAQWWSVPARGAVMLSSGDDKNDRAWQAQAMREAGVVDDGLSWPVEGPWKGSNHRTASDAYSFADRNSSRQTPPGVHEQGRHDEDEDEEEVW</sequence>
<evidence type="ECO:0000256" key="4">
    <source>
        <dbReference type="SAM" id="MobiDB-lite"/>
    </source>
</evidence>
<feature type="region of interest" description="Disordered" evidence="4">
    <location>
        <begin position="571"/>
        <end position="624"/>
    </location>
</feature>
<evidence type="ECO:0000256" key="1">
    <source>
        <dbReference type="ARBA" id="ARBA00022737"/>
    </source>
</evidence>